<comment type="caution">
    <text evidence="3">The sequence shown here is derived from an EMBL/GenBank/DDBJ whole genome shotgun (WGS) entry which is preliminary data.</text>
</comment>
<evidence type="ECO:0000259" key="2">
    <source>
        <dbReference type="Pfam" id="PF00144"/>
    </source>
</evidence>
<evidence type="ECO:0000313" key="3">
    <source>
        <dbReference type="EMBL" id="GAA0940835.1"/>
    </source>
</evidence>
<dbReference type="SUPFAM" id="SSF56601">
    <property type="entry name" value="beta-lactamase/transpeptidase-like"/>
    <property type="match status" value="1"/>
</dbReference>
<dbReference type="RefSeq" id="WP_343952681.1">
    <property type="nucleotide sequence ID" value="NZ_BAAAHQ010000027.1"/>
</dbReference>
<accession>A0ABN1QDG2</accession>
<feature type="chain" id="PRO_5047083450" evidence="1">
    <location>
        <begin position="25"/>
        <end position="365"/>
    </location>
</feature>
<evidence type="ECO:0000256" key="1">
    <source>
        <dbReference type="SAM" id="SignalP"/>
    </source>
</evidence>
<dbReference type="PANTHER" id="PTHR46825:SF7">
    <property type="entry name" value="D-ALANYL-D-ALANINE CARBOXYPEPTIDASE"/>
    <property type="match status" value="1"/>
</dbReference>
<feature type="signal peptide" evidence="1">
    <location>
        <begin position="1"/>
        <end position="24"/>
    </location>
</feature>
<sequence>MKKTLTAILAAAAAVTVTSAPAQAAPDSRKAVVQRNLDELTALSQAGAVVRVVQDGRTWTARSGTAVWGRKAPMPLNGHFRIGSVTKMIVATAALRLVGEGKVRLDGTVDTYLPGVLKDGGKITVRMLLRHTSGLNSDASDSKYLADGELKHRYTHVEVEELVKLSDDSPRDFPPGTKHSYSNANYYLLGMIIEAVTGKPWAEEATRSLGLRATSYPGDKTRLPRPHARGYQWADGKPVDITRLNTTAANAAGGMVSTTTDLDRFIERLLSGKVLKPAQLREMLDVTAPPAGDQGDGEPGLGIFRYTTPCGKRVYGHSGGISGYATYVASTLDGRHRAVLNMTTASPKFAEPAQLFKVVNSLFCG</sequence>
<gene>
    <name evidence="3" type="ORF">GCM10009560_52420</name>
</gene>
<evidence type="ECO:0000313" key="4">
    <source>
        <dbReference type="Proteomes" id="UP001501578"/>
    </source>
</evidence>
<organism evidence="3 4">
    <name type="scientific">Nonomuraea longicatena</name>
    <dbReference type="NCBI Taxonomy" id="83682"/>
    <lineage>
        <taxon>Bacteria</taxon>
        <taxon>Bacillati</taxon>
        <taxon>Actinomycetota</taxon>
        <taxon>Actinomycetes</taxon>
        <taxon>Streptosporangiales</taxon>
        <taxon>Streptosporangiaceae</taxon>
        <taxon>Nonomuraea</taxon>
    </lineage>
</organism>
<name>A0ABN1QDG2_9ACTN</name>
<dbReference type="Pfam" id="PF00144">
    <property type="entry name" value="Beta-lactamase"/>
    <property type="match status" value="1"/>
</dbReference>
<dbReference type="PANTHER" id="PTHR46825">
    <property type="entry name" value="D-ALANYL-D-ALANINE-CARBOXYPEPTIDASE/ENDOPEPTIDASE AMPH"/>
    <property type="match status" value="1"/>
</dbReference>
<keyword evidence="1" id="KW-0732">Signal</keyword>
<keyword evidence="4" id="KW-1185">Reference proteome</keyword>
<dbReference type="Proteomes" id="UP001501578">
    <property type="component" value="Unassembled WGS sequence"/>
</dbReference>
<dbReference type="InterPro" id="IPR050491">
    <property type="entry name" value="AmpC-like"/>
</dbReference>
<dbReference type="Gene3D" id="3.40.710.10">
    <property type="entry name" value="DD-peptidase/beta-lactamase superfamily"/>
    <property type="match status" value="1"/>
</dbReference>
<reference evidence="3 4" key="1">
    <citation type="journal article" date="2019" name="Int. J. Syst. Evol. Microbiol.">
        <title>The Global Catalogue of Microorganisms (GCM) 10K type strain sequencing project: providing services to taxonomists for standard genome sequencing and annotation.</title>
        <authorList>
            <consortium name="The Broad Institute Genomics Platform"/>
            <consortium name="The Broad Institute Genome Sequencing Center for Infectious Disease"/>
            <person name="Wu L."/>
            <person name="Ma J."/>
        </authorList>
    </citation>
    <scope>NUCLEOTIDE SEQUENCE [LARGE SCALE GENOMIC DNA]</scope>
    <source>
        <strain evidence="3 4">JCM 11136</strain>
    </source>
</reference>
<dbReference type="InterPro" id="IPR001466">
    <property type="entry name" value="Beta-lactam-related"/>
</dbReference>
<dbReference type="EMBL" id="BAAAHQ010000027">
    <property type="protein sequence ID" value="GAA0940835.1"/>
    <property type="molecule type" value="Genomic_DNA"/>
</dbReference>
<proteinExistence type="predicted"/>
<protein>
    <submittedName>
        <fullName evidence="3">Serine hydrolase domain-containing protein</fullName>
    </submittedName>
</protein>
<keyword evidence="3" id="KW-0378">Hydrolase</keyword>
<dbReference type="GO" id="GO:0016787">
    <property type="term" value="F:hydrolase activity"/>
    <property type="evidence" value="ECO:0007669"/>
    <property type="project" value="UniProtKB-KW"/>
</dbReference>
<feature type="domain" description="Beta-lactamase-related" evidence="2">
    <location>
        <begin position="36"/>
        <end position="347"/>
    </location>
</feature>
<dbReference type="InterPro" id="IPR012338">
    <property type="entry name" value="Beta-lactam/transpept-like"/>
</dbReference>